<evidence type="ECO:0000256" key="1">
    <source>
        <dbReference type="ARBA" id="ARBA00022450"/>
    </source>
</evidence>
<dbReference type="Proteomes" id="UP000295157">
    <property type="component" value="Unassembled WGS sequence"/>
</dbReference>
<dbReference type="PANTHER" id="PTHR43775:SF37">
    <property type="entry name" value="SI:DKEY-61P9.11"/>
    <property type="match status" value="1"/>
</dbReference>
<dbReference type="GO" id="GO:0006633">
    <property type="term" value="P:fatty acid biosynthetic process"/>
    <property type="evidence" value="ECO:0007669"/>
    <property type="project" value="TreeGrafter"/>
</dbReference>
<feature type="region of interest" description="Disordered" evidence="4">
    <location>
        <begin position="1"/>
        <end position="20"/>
    </location>
</feature>
<dbReference type="GO" id="GO:0016491">
    <property type="term" value="F:oxidoreductase activity"/>
    <property type="evidence" value="ECO:0007669"/>
    <property type="project" value="InterPro"/>
</dbReference>
<dbReference type="SUPFAM" id="SSF50129">
    <property type="entry name" value="GroES-like"/>
    <property type="match status" value="1"/>
</dbReference>
<dbReference type="RefSeq" id="WP_132342117.1">
    <property type="nucleotide sequence ID" value="NZ_SMJZ01000398.1"/>
</dbReference>
<dbReference type="Pfam" id="PF00550">
    <property type="entry name" value="PP-binding"/>
    <property type="match status" value="1"/>
</dbReference>
<comment type="caution">
    <text evidence="6">The sequence shown here is derived from an EMBL/GenBank/DDBJ whole genome shotgun (WGS) entry which is preliminary data.</text>
</comment>
<dbReference type="GO" id="GO:0004312">
    <property type="term" value="F:fatty acid synthase activity"/>
    <property type="evidence" value="ECO:0007669"/>
    <property type="project" value="TreeGrafter"/>
</dbReference>
<reference evidence="6 7" key="1">
    <citation type="submission" date="2019-02" db="EMBL/GenBank/DDBJ databases">
        <title>Draft genome sequences of novel Actinobacteria.</title>
        <authorList>
            <person name="Sahin N."/>
            <person name="Ay H."/>
            <person name="Saygin H."/>
        </authorList>
    </citation>
    <scope>NUCLEOTIDE SEQUENCE [LARGE SCALE GENOMIC DNA]</scope>
    <source>
        <strain evidence="6 7">KC201</strain>
    </source>
</reference>
<dbReference type="EMBL" id="SMJZ01000398">
    <property type="protein sequence ID" value="TDB93321.1"/>
    <property type="molecule type" value="Genomic_DNA"/>
</dbReference>
<organism evidence="6 7">
    <name type="scientific">Nonomuraea longispora</name>
    <dbReference type="NCBI Taxonomy" id="1848320"/>
    <lineage>
        <taxon>Bacteria</taxon>
        <taxon>Bacillati</taxon>
        <taxon>Actinomycetota</taxon>
        <taxon>Actinomycetes</taxon>
        <taxon>Streptosporangiales</taxon>
        <taxon>Streptosporangiaceae</taxon>
        <taxon>Nonomuraea</taxon>
    </lineage>
</organism>
<keyword evidence="2" id="KW-0597">Phosphoprotein</keyword>
<dbReference type="Pfam" id="PF08659">
    <property type="entry name" value="KR"/>
    <property type="match status" value="1"/>
</dbReference>
<proteinExistence type="predicted"/>
<keyword evidence="1" id="KW-0596">Phosphopantetheine</keyword>
<dbReference type="InterPro" id="IPR057326">
    <property type="entry name" value="KR_dom"/>
</dbReference>
<dbReference type="InterPro" id="IPR050091">
    <property type="entry name" value="PKS_NRPS_Biosynth_Enz"/>
</dbReference>
<evidence type="ECO:0000256" key="4">
    <source>
        <dbReference type="SAM" id="MobiDB-lite"/>
    </source>
</evidence>
<dbReference type="GO" id="GO:0031177">
    <property type="term" value="F:phosphopantetheine binding"/>
    <property type="evidence" value="ECO:0007669"/>
    <property type="project" value="InterPro"/>
</dbReference>
<evidence type="ECO:0000256" key="3">
    <source>
        <dbReference type="ARBA" id="ARBA00022679"/>
    </source>
</evidence>
<dbReference type="FunFam" id="3.40.50.720:FF:000209">
    <property type="entry name" value="Polyketide synthase Pks12"/>
    <property type="match status" value="1"/>
</dbReference>
<dbReference type="InterPro" id="IPR036736">
    <property type="entry name" value="ACP-like_sf"/>
</dbReference>
<sequence length="719" mass="75960">PPRPADSGSSGGGHRLAVRDPGPAYRLTWQPLSPPSPGPGQVLIELRAAGLNFRDLVHAVNLLPGEALEGFHGGFPLGLEGAGVVAAVGAQVTGLRPGDRVMTAQAVGVGTHAAVPAWAVMPVPDDMDFTEAATIPMAHLTAHAALNHTGALRAAETVLVHSGAGGVGLAAVQYGRRIGAHVIATAGTRARRAFLRAQGVEHVYDSRSLDFAEQIMELTGGRGVDVVLNSLIGEALIRSMEILAHGGRFVEIGKRDIFADHRLPMRPFGNNTAFIGLDVGTLLTQDPDRSARAIAELAGEVTAGRTTPLPHTVYPASHVADAFAAMRHSRHIGKIVISFDAAGESVLVETGPRPPRLDPQGTYLVSGGLGGFGAATARWLAARGARHLALVGRRGPDSPEAADLLRDLREHGAATHVYAADVSDRTAMSRIVAQARADGRPLRGVVHAAMHLDDGHIGDLTDDRVAAVLRPKIGGALVLDEVTRQEELDLFLLYSSVTTTLGHVGQTSYVAANHFLEALARRRRARGLPALTVCLGALAHTGVVARGAGDRLAAFGIEAVTPREAFTAIEDMLAGGADVAGVGRCDWSRLRQVLPALDRPRMSPVMPTATRQEDVSPEQIARQLEAMDADQVLAYLTEHIPRLLASILQMPAEQIAHDRKLEDYGMDSLMGAQVLASLRHQYGIDIPPMEILRSGGTIADLAALVLDRLRPRQATAAGR</sequence>
<evidence type="ECO:0000256" key="2">
    <source>
        <dbReference type="ARBA" id="ARBA00022553"/>
    </source>
</evidence>
<dbReference type="InterPro" id="IPR013968">
    <property type="entry name" value="PKS_KR"/>
</dbReference>
<dbReference type="InterPro" id="IPR013154">
    <property type="entry name" value="ADH-like_N"/>
</dbReference>
<dbReference type="SMART" id="SM00822">
    <property type="entry name" value="PKS_KR"/>
    <property type="match status" value="1"/>
</dbReference>
<dbReference type="InterPro" id="IPR006162">
    <property type="entry name" value="Ppantetheine_attach_site"/>
</dbReference>
<feature type="domain" description="Carrier" evidence="5">
    <location>
        <begin position="634"/>
        <end position="709"/>
    </location>
</feature>
<accession>A0A4R4MJM2</accession>
<dbReference type="Gene3D" id="3.90.180.10">
    <property type="entry name" value="Medium-chain alcohol dehydrogenases, catalytic domain"/>
    <property type="match status" value="1"/>
</dbReference>
<dbReference type="PROSITE" id="PS00012">
    <property type="entry name" value="PHOSPHOPANTETHEINE"/>
    <property type="match status" value="1"/>
</dbReference>
<dbReference type="InterPro" id="IPR020806">
    <property type="entry name" value="PKS_PP-bd"/>
</dbReference>
<dbReference type="InterPro" id="IPR020843">
    <property type="entry name" value="ER"/>
</dbReference>
<dbReference type="Gene3D" id="3.40.50.720">
    <property type="entry name" value="NAD(P)-binding Rossmann-like Domain"/>
    <property type="match status" value="2"/>
</dbReference>
<dbReference type="InterPro" id="IPR011032">
    <property type="entry name" value="GroES-like_sf"/>
</dbReference>
<evidence type="ECO:0000313" key="7">
    <source>
        <dbReference type="Proteomes" id="UP000295157"/>
    </source>
</evidence>
<dbReference type="SUPFAM" id="SSF51735">
    <property type="entry name" value="NAD(P)-binding Rossmann-fold domains"/>
    <property type="match status" value="2"/>
</dbReference>
<evidence type="ECO:0000313" key="6">
    <source>
        <dbReference type="EMBL" id="TDB93321.1"/>
    </source>
</evidence>
<dbReference type="CDD" id="cd05195">
    <property type="entry name" value="enoyl_red"/>
    <property type="match status" value="1"/>
</dbReference>
<dbReference type="OrthoDB" id="4537517at2"/>
<dbReference type="AlphaFoldDB" id="A0A4R4MJM2"/>
<feature type="non-terminal residue" evidence="6">
    <location>
        <position position="1"/>
    </location>
</feature>
<dbReference type="Pfam" id="PF13602">
    <property type="entry name" value="ADH_zinc_N_2"/>
    <property type="match status" value="1"/>
</dbReference>
<evidence type="ECO:0000259" key="5">
    <source>
        <dbReference type="PROSITE" id="PS50075"/>
    </source>
</evidence>
<dbReference type="SUPFAM" id="SSF47336">
    <property type="entry name" value="ACP-like"/>
    <property type="match status" value="1"/>
</dbReference>
<gene>
    <name evidence="6" type="ORF">E1267_43465</name>
</gene>
<keyword evidence="3" id="KW-0808">Transferase</keyword>
<dbReference type="Gene3D" id="1.10.1200.10">
    <property type="entry name" value="ACP-like"/>
    <property type="match status" value="1"/>
</dbReference>
<protein>
    <submittedName>
        <fullName evidence="6">SDR family NAD(P)-dependent oxidoreductase</fullName>
    </submittedName>
</protein>
<keyword evidence="7" id="KW-1185">Reference proteome</keyword>
<dbReference type="SMART" id="SM00823">
    <property type="entry name" value="PKS_PP"/>
    <property type="match status" value="1"/>
</dbReference>
<dbReference type="SMART" id="SM00829">
    <property type="entry name" value="PKS_ER"/>
    <property type="match status" value="1"/>
</dbReference>
<dbReference type="PANTHER" id="PTHR43775">
    <property type="entry name" value="FATTY ACID SYNTHASE"/>
    <property type="match status" value="1"/>
</dbReference>
<dbReference type="Pfam" id="PF08240">
    <property type="entry name" value="ADH_N"/>
    <property type="match status" value="1"/>
</dbReference>
<dbReference type="InterPro" id="IPR009081">
    <property type="entry name" value="PP-bd_ACP"/>
</dbReference>
<dbReference type="PROSITE" id="PS50075">
    <property type="entry name" value="CARRIER"/>
    <property type="match status" value="1"/>
</dbReference>
<dbReference type="InterPro" id="IPR036291">
    <property type="entry name" value="NAD(P)-bd_dom_sf"/>
</dbReference>
<name>A0A4R4MJM2_9ACTN</name>